<dbReference type="Proteomes" id="UP000006431">
    <property type="component" value="Unassembled WGS sequence"/>
</dbReference>
<evidence type="ECO:0000313" key="2">
    <source>
        <dbReference type="EMBL" id="EHP30229.1"/>
    </source>
</evidence>
<reference evidence="2 3" key="1">
    <citation type="journal article" date="2012" name="Proc. Natl. Acad. Sci. U.S.A.">
        <title>Genome and physiology of a model Epsilonproteobacterium responsible for sulfide detoxification in marine oxygen depletion zones.</title>
        <authorList>
            <person name="Grote J."/>
            <person name="Schott T."/>
            <person name="Bruckner C.G."/>
            <person name="Glockner F.O."/>
            <person name="Jost G."/>
            <person name="Teeling H."/>
            <person name="Labrenz M."/>
            <person name="Jurgens K."/>
        </authorList>
    </citation>
    <scope>NUCLEOTIDE SEQUENCE [LARGE SCALE GENOMIC DNA]</scope>
    <source>
        <strain evidence="2 3">GD1</strain>
    </source>
</reference>
<evidence type="ECO:0000256" key="1">
    <source>
        <dbReference type="SAM" id="Phobius"/>
    </source>
</evidence>
<dbReference type="STRING" id="929558.SMGD1_1705"/>
<feature type="transmembrane region" description="Helical" evidence="1">
    <location>
        <begin position="91"/>
        <end position="117"/>
    </location>
</feature>
<keyword evidence="1" id="KW-1133">Transmembrane helix</keyword>
<comment type="caution">
    <text evidence="2">The sequence shown here is derived from an EMBL/GenBank/DDBJ whole genome shotgun (WGS) entry which is preliminary data.</text>
</comment>
<sequence>MSNLDYMFHPGFFGTRAPFFMDLVTLIVALLPLLVASAIYFAKTKRYKTHAYTQIFIFAFSVIVLGYFETGVRMIGGFDYFMKESGVSHNYAFIVLIFHIAISVITLIIWATTIFMAKKQIQLKKHKKAGLMTFSGVVLTSLTGIWVYFLMFVY</sequence>
<keyword evidence="3" id="KW-1185">Reference proteome</keyword>
<dbReference type="InterPro" id="IPR007352">
    <property type="entry name" value="DUF420"/>
</dbReference>
<organism evidence="2 3">
    <name type="scientific">Sulfurimonas gotlandica (strain DSM 19862 / JCM 16533 / GD1)</name>
    <dbReference type="NCBI Taxonomy" id="929558"/>
    <lineage>
        <taxon>Bacteria</taxon>
        <taxon>Pseudomonadati</taxon>
        <taxon>Campylobacterota</taxon>
        <taxon>Epsilonproteobacteria</taxon>
        <taxon>Campylobacterales</taxon>
        <taxon>Sulfurimonadaceae</taxon>
        <taxon>Sulfurimonas</taxon>
    </lineage>
</organism>
<dbReference type="eggNOG" id="ENOG5033KX5">
    <property type="taxonomic scope" value="Bacteria"/>
</dbReference>
<dbReference type="PATRIC" id="fig|929558.5.peg.1697"/>
<name>B6BI77_SULGG</name>
<feature type="transmembrane region" description="Helical" evidence="1">
    <location>
        <begin position="20"/>
        <end position="42"/>
    </location>
</feature>
<keyword evidence="1" id="KW-0472">Membrane</keyword>
<accession>B6BI77</accession>
<dbReference type="AlphaFoldDB" id="B6BI77"/>
<dbReference type="OrthoDB" id="5365643at2"/>
<proteinExistence type="predicted"/>
<dbReference type="RefSeq" id="WP_008335054.1">
    <property type="nucleotide sequence ID" value="NZ_AFRZ01000001.1"/>
</dbReference>
<feature type="transmembrane region" description="Helical" evidence="1">
    <location>
        <begin position="49"/>
        <end position="68"/>
    </location>
</feature>
<dbReference type="HOGENOM" id="CLU_136226_0_0_7"/>
<dbReference type="Pfam" id="PF04238">
    <property type="entry name" value="DUF420"/>
    <property type="match status" value="1"/>
</dbReference>
<dbReference type="EMBL" id="AFRZ01000001">
    <property type="protein sequence ID" value="EHP30229.1"/>
    <property type="molecule type" value="Genomic_DNA"/>
</dbReference>
<gene>
    <name evidence="2" type="ORF">SMGD1_1705</name>
</gene>
<accession>H1FV35</accession>
<keyword evidence="1" id="KW-0812">Transmembrane</keyword>
<protein>
    <submittedName>
        <fullName evidence="2">Membrane protein containing DUF420</fullName>
    </submittedName>
</protein>
<feature type="transmembrane region" description="Helical" evidence="1">
    <location>
        <begin position="129"/>
        <end position="151"/>
    </location>
</feature>
<evidence type="ECO:0000313" key="3">
    <source>
        <dbReference type="Proteomes" id="UP000006431"/>
    </source>
</evidence>